<evidence type="ECO:0000256" key="7">
    <source>
        <dbReference type="SAM" id="MobiDB-lite"/>
    </source>
</evidence>
<name>A0ABM4U104_COFAR</name>
<reference evidence="10" key="2">
    <citation type="submission" date="2025-08" db="UniProtKB">
        <authorList>
            <consortium name="RefSeq"/>
        </authorList>
    </citation>
    <scope>IDENTIFICATION</scope>
    <source>
        <tissue evidence="10">Leaves</tissue>
    </source>
</reference>
<dbReference type="SUPFAM" id="SSF53098">
    <property type="entry name" value="Ribonuclease H-like"/>
    <property type="match status" value="1"/>
</dbReference>
<evidence type="ECO:0000259" key="8">
    <source>
        <dbReference type="PROSITE" id="PS50879"/>
    </source>
</evidence>
<proteinExistence type="predicted"/>
<evidence type="ECO:0000313" key="9">
    <source>
        <dbReference type="Proteomes" id="UP001652660"/>
    </source>
</evidence>
<evidence type="ECO:0000256" key="5">
    <source>
        <dbReference type="ARBA" id="ARBA00022801"/>
    </source>
</evidence>
<organism evidence="9 10">
    <name type="scientific">Coffea arabica</name>
    <name type="common">Arabian coffee</name>
    <dbReference type="NCBI Taxonomy" id="13443"/>
    <lineage>
        <taxon>Eukaryota</taxon>
        <taxon>Viridiplantae</taxon>
        <taxon>Streptophyta</taxon>
        <taxon>Embryophyta</taxon>
        <taxon>Tracheophyta</taxon>
        <taxon>Spermatophyta</taxon>
        <taxon>Magnoliopsida</taxon>
        <taxon>eudicotyledons</taxon>
        <taxon>Gunneridae</taxon>
        <taxon>Pentapetalae</taxon>
        <taxon>asterids</taxon>
        <taxon>lamiids</taxon>
        <taxon>Gentianales</taxon>
        <taxon>Rubiaceae</taxon>
        <taxon>Ixoroideae</taxon>
        <taxon>Gardenieae complex</taxon>
        <taxon>Bertiereae - Coffeeae clade</taxon>
        <taxon>Coffeeae</taxon>
        <taxon>Coffea</taxon>
    </lineage>
</organism>
<dbReference type="CDD" id="cd09279">
    <property type="entry name" value="RNase_HI_like"/>
    <property type="match status" value="1"/>
</dbReference>
<dbReference type="Pfam" id="PF13456">
    <property type="entry name" value="RVT_3"/>
    <property type="match status" value="1"/>
</dbReference>
<dbReference type="PANTHER" id="PTHR48475">
    <property type="entry name" value="RIBONUCLEASE H"/>
    <property type="match status" value="1"/>
</dbReference>
<dbReference type="Gene3D" id="3.30.420.10">
    <property type="entry name" value="Ribonuclease H-like superfamily/Ribonuclease H"/>
    <property type="match status" value="2"/>
</dbReference>
<keyword evidence="5" id="KW-0378">Hydrolase</keyword>
<evidence type="ECO:0000256" key="3">
    <source>
        <dbReference type="ARBA" id="ARBA00022722"/>
    </source>
</evidence>
<keyword evidence="6" id="KW-0695">RNA-directed DNA polymerase</keyword>
<evidence type="ECO:0000256" key="4">
    <source>
        <dbReference type="ARBA" id="ARBA00022759"/>
    </source>
</evidence>
<sequence>MYLSVLDGAVGCVLGQHDDSGRKEQAIYYLSKKFTQYEANYSFIEKSCCATDDISEQCPEWRLFFDGASNSLGAGIGAVLVSPEGKHYPAAAKLQFACTNNMAEYEACIFGLKVALEMEIKELVAFSDSDLLVHQTLKQWITKDSKILPYHCSLLTLAKQIQKLEFRHLPRARNAFADALATLAFMIQYPDELKIEPIQIQLQDKPAHCWVVDKSSDKVPWYNDLKEFLKTGSYPQHASTKDKKRHRGWHEKLPYALMAYRTSIRTSTGATPYSLMYGMEAVLPAEVEIPSLRILMEAKLEEADWIKQRHEQLTSIDERRFNAICHGQCYQKRVARAYSKKVHRRVFEEGDKVLKRILSMQDEVKGKFAPNWQGPFIVQKMMEQMERRFQRMLEPIQDELLQLRASGTPKTSKTTRGRRDVESSDGSNNDEDDKEPRVRPRQRNQTGPTVVFKGIKM</sequence>
<keyword evidence="2" id="KW-0548">Nucleotidyltransferase</keyword>
<accession>A0ABM4U104</accession>
<keyword evidence="3" id="KW-0540">Nuclease</keyword>
<gene>
    <name evidence="10" type="primary">LOC140004712</name>
</gene>
<keyword evidence="4" id="KW-0255">Endonuclease</keyword>
<evidence type="ECO:0000256" key="1">
    <source>
        <dbReference type="ARBA" id="ARBA00022679"/>
    </source>
</evidence>
<keyword evidence="9" id="KW-1185">Reference proteome</keyword>
<feature type="region of interest" description="Disordered" evidence="7">
    <location>
        <begin position="403"/>
        <end position="457"/>
    </location>
</feature>
<dbReference type="InterPro" id="IPR002156">
    <property type="entry name" value="RNaseH_domain"/>
</dbReference>
<keyword evidence="1" id="KW-0808">Transferase</keyword>
<dbReference type="Proteomes" id="UP001652660">
    <property type="component" value="Chromosome 1c"/>
</dbReference>
<dbReference type="InterPro" id="IPR041373">
    <property type="entry name" value="RT_RNaseH"/>
</dbReference>
<protein>
    <recommendedName>
        <fullName evidence="8">RNase H type-1 domain-containing protein</fullName>
    </recommendedName>
</protein>
<dbReference type="PANTHER" id="PTHR48475:SF1">
    <property type="entry name" value="RNASE H TYPE-1 DOMAIN-CONTAINING PROTEIN"/>
    <property type="match status" value="1"/>
</dbReference>
<dbReference type="Pfam" id="PF17917">
    <property type="entry name" value="RT_RNaseH"/>
    <property type="match status" value="1"/>
</dbReference>
<dbReference type="InterPro" id="IPR036397">
    <property type="entry name" value="RNaseH_sf"/>
</dbReference>
<evidence type="ECO:0000313" key="10">
    <source>
        <dbReference type="RefSeq" id="XP_071900956.1"/>
    </source>
</evidence>
<dbReference type="InterPro" id="IPR012337">
    <property type="entry name" value="RNaseH-like_sf"/>
</dbReference>
<dbReference type="RefSeq" id="XP_071900956.1">
    <property type="nucleotide sequence ID" value="XM_072044855.1"/>
</dbReference>
<feature type="domain" description="RNase H type-1" evidence="8">
    <location>
        <begin position="57"/>
        <end position="186"/>
    </location>
</feature>
<dbReference type="GeneID" id="140004712"/>
<evidence type="ECO:0000256" key="6">
    <source>
        <dbReference type="ARBA" id="ARBA00022918"/>
    </source>
</evidence>
<dbReference type="PROSITE" id="PS50879">
    <property type="entry name" value="RNASE_H_1"/>
    <property type="match status" value="1"/>
</dbReference>
<reference evidence="9" key="1">
    <citation type="journal article" date="2025" name="Foods">
        <title>Unveiling the Microbial Signatures of Arabica Coffee Cherries: Insights into Ripeness Specific Diversity, Functional Traits, and Implications for Quality and Safety.</title>
        <authorList>
            <consortium name="RefSeq"/>
            <person name="Tenea G.N."/>
            <person name="Cifuentes V."/>
            <person name="Reyes P."/>
            <person name="Cevallos-Vallejos M."/>
        </authorList>
    </citation>
    <scope>NUCLEOTIDE SEQUENCE [LARGE SCALE GENOMIC DNA]</scope>
</reference>
<evidence type="ECO:0000256" key="2">
    <source>
        <dbReference type="ARBA" id="ARBA00022695"/>
    </source>
</evidence>